<proteinExistence type="inferred from homology"/>
<comment type="caution">
    <text evidence="8">The sequence shown here is derived from an EMBL/GenBank/DDBJ whole genome shotgun (WGS) entry which is preliminary data.</text>
</comment>
<dbReference type="PROSITE" id="PS00070">
    <property type="entry name" value="ALDEHYDE_DEHYDR_CYS"/>
    <property type="match status" value="1"/>
</dbReference>
<accession>A0ABV6C2M4</accession>
<dbReference type="PANTHER" id="PTHR43570">
    <property type="entry name" value="ALDEHYDE DEHYDROGENASE"/>
    <property type="match status" value="1"/>
</dbReference>
<evidence type="ECO:0000256" key="5">
    <source>
        <dbReference type="RuleBase" id="RU003345"/>
    </source>
</evidence>
<dbReference type="InterPro" id="IPR015590">
    <property type="entry name" value="Aldehyde_DH_dom"/>
</dbReference>
<dbReference type="InterPro" id="IPR016160">
    <property type="entry name" value="Ald_DH_CS_CYS"/>
</dbReference>
<reference evidence="8 9" key="1">
    <citation type="submission" date="2024-09" db="EMBL/GenBank/DDBJ databases">
        <authorList>
            <person name="Sun Q."/>
            <person name="Mori K."/>
        </authorList>
    </citation>
    <scope>NUCLEOTIDE SEQUENCE [LARGE SCALE GENOMIC DNA]</scope>
    <source>
        <strain evidence="8 9">JCM 15389</strain>
    </source>
</reference>
<keyword evidence="2 3" id="KW-0560">Oxidoreductase</keyword>
<evidence type="ECO:0000256" key="4">
    <source>
        <dbReference type="PROSITE-ProRule" id="PRU10007"/>
    </source>
</evidence>
<dbReference type="Gene3D" id="3.40.309.10">
    <property type="entry name" value="Aldehyde Dehydrogenase, Chain A, domain 2"/>
    <property type="match status" value="1"/>
</dbReference>
<dbReference type="Gene3D" id="3.40.605.10">
    <property type="entry name" value="Aldehyde Dehydrogenase, Chain A, domain 1"/>
    <property type="match status" value="1"/>
</dbReference>
<dbReference type="EMBL" id="JBHLYQ010000058">
    <property type="protein sequence ID" value="MFC0081945.1"/>
    <property type="molecule type" value="Genomic_DNA"/>
</dbReference>
<evidence type="ECO:0000256" key="2">
    <source>
        <dbReference type="ARBA" id="ARBA00023002"/>
    </source>
</evidence>
<dbReference type="PIRSF" id="PIRSF036492">
    <property type="entry name" value="ALDH"/>
    <property type="match status" value="1"/>
</dbReference>
<feature type="region of interest" description="Disordered" evidence="6">
    <location>
        <begin position="1"/>
        <end position="27"/>
    </location>
</feature>
<feature type="active site" evidence="4">
    <location>
        <position position="240"/>
    </location>
</feature>
<evidence type="ECO:0000313" key="8">
    <source>
        <dbReference type="EMBL" id="MFC0081945.1"/>
    </source>
</evidence>
<dbReference type="Proteomes" id="UP001589788">
    <property type="component" value="Unassembled WGS sequence"/>
</dbReference>
<name>A0ABV6C2M4_9ACTN</name>
<evidence type="ECO:0000256" key="3">
    <source>
        <dbReference type="PIRNR" id="PIRNR036492"/>
    </source>
</evidence>
<sequence length="486" mass="51826">MVDVSRSKTAPGTASPSTPGPGTSGAPVDLAAKAQAAFEGVRAAYLAGRTRPLAWRTAQLRGVEALVREGEAELLAAMAEDFGKPRVEAWLADLAPVAAEAAHVRRRLPRWVRPRPAWPGKANLPGWAFSVPEPLGAVLVLSPWNYPVQLALNPLVAAVAAGNAVVLKPSELTPATSAALARLVPRYLDPEAVRVLEGGPEVASALLAQPFDHVFFTGSTRVGRVVMEAAARHLASVTLELGGKSPVLVARDADLEVAARRVAWGKLLNAGQTCIAPDYALVERAVLPAFVEHLVTAMGQLQGPDPAAGATRIVNDRHVERLAGLLASAEGTVVVGGEVDRERRLVAPTVVLDPDPGSPLMEEEIFGPILPVLGVADLEEAVAFVRARPKPLALYLFTNDRRVEQRVLEATTSGGVCVNHTMVHFLAPELPFGGVGASGTGAYHGRAGFEELSHRRSVVRRPTRPDLPLTYPPFDDRKERWLRRLL</sequence>
<evidence type="ECO:0000259" key="7">
    <source>
        <dbReference type="Pfam" id="PF00171"/>
    </source>
</evidence>
<gene>
    <name evidence="8" type="ORF">ACFFRE_07265</name>
</gene>
<dbReference type="InterPro" id="IPR016161">
    <property type="entry name" value="Ald_DH/histidinol_DH"/>
</dbReference>
<dbReference type="InterPro" id="IPR012394">
    <property type="entry name" value="Aldehyde_DH_NAD(P)"/>
</dbReference>
<protein>
    <recommendedName>
        <fullName evidence="3">Aldehyde dehydrogenase</fullName>
    </recommendedName>
</protein>
<dbReference type="InterPro" id="IPR029510">
    <property type="entry name" value="Ald_DH_CS_GLU"/>
</dbReference>
<dbReference type="InterPro" id="IPR016162">
    <property type="entry name" value="Ald_DH_N"/>
</dbReference>
<evidence type="ECO:0000313" key="9">
    <source>
        <dbReference type="Proteomes" id="UP001589788"/>
    </source>
</evidence>
<dbReference type="InterPro" id="IPR016163">
    <property type="entry name" value="Ald_DH_C"/>
</dbReference>
<dbReference type="CDD" id="cd07087">
    <property type="entry name" value="ALDH_F3-13-14_CALDH-like"/>
    <property type="match status" value="1"/>
</dbReference>
<evidence type="ECO:0000256" key="6">
    <source>
        <dbReference type="SAM" id="MobiDB-lite"/>
    </source>
</evidence>
<organism evidence="8 9">
    <name type="scientific">Aciditerrimonas ferrireducens</name>
    <dbReference type="NCBI Taxonomy" id="667306"/>
    <lineage>
        <taxon>Bacteria</taxon>
        <taxon>Bacillati</taxon>
        <taxon>Actinomycetota</taxon>
        <taxon>Acidimicrobiia</taxon>
        <taxon>Acidimicrobiales</taxon>
        <taxon>Acidimicrobiaceae</taxon>
        <taxon>Aciditerrimonas</taxon>
    </lineage>
</organism>
<dbReference type="RefSeq" id="WP_377789283.1">
    <property type="nucleotide sequence ID" value="NZ_JBHLYQ010000058.1"/>
</dbReference>
<dbReference type="PROSITE" id="PS00687">
    <property type="entry name" value="ALDEHYDE_DEHYDR_GLU"/>
    <property type="match status" value="1"/>
</dbReference>
<comment type="similarity">
    <text evidence="1 3 5">Belongs to the aldehyde dehydrogenase family.</text>
</comment>
<keyword evidence="9" id="KW-1185">Reference proteome</keyword>
<feature type="compositionally biased region" description="Low complexity" evidence="6">
    <location>
        <begin position="9"/>
        <end position="27"/>
    </location>
</feature>
<evidence type="ECO:0000256" key="1">
    <source>
        <dbReference type="ARBA" id="ARBA00009986"/>
    </source>
</evidence>
<dbReference type="SUPFAM" id="SSF53720">
    <property type="entry name" value="ALDH-like"/>
    <property type="match status" value="1"/>
</dbReference>
<feature type="domain" description="Aldehyde dehydrogenase" evidence="7">
    <location>
        <begin position="31"/>
        <end position="458"/>
    </location>
</feature>
<dbReference type="PANTHER" id="PTHR43570:SF16">
    <property type="entry name" value="ALDEHYDE DEHYDROGENASE TYPE III, ISOFORM Q"/>
    <property type="match status" value="1"/>
</dbReference>
<dbReference type="Pfam" id="PF00171">
    <property type="entry name" value="Aldedh"/>
    <property type="match status" value="1"/>
</dbReference>